<proteinExistence type="predicted"/>
<evidence type="ECO:0000313" key="1">
    <source>
        <dbReference type="EMBL" id="PHT83293.1"/>
    </source>
</evidence>
<organism evidence="1 2">
    <name type="scientific">Capsicum annuum</name>
    <name type="common">Capsicum pepper</name>
    <dbReference type="NCBI Taxonomy" id="4072"/>
    <lineage>
        <taxon>Eukaryota</taxon>
        <taxon>Viridiplantae</taxon>
        <taxon>Streptophyta</taxon>
        <taxon>Embryophyta</taxon>
        <taxon>Tracheophyta</taxon>
        <taxon>Spermatophyta</taxon>
        <taxon>Magnoliopsida</taxon>
        <taxon>eudicotyledons</taxon>
        <taxon>Gunneridae</taxon>
        <taxon>Pentapetalae</taxon>
        <taxon>asterids</taxon>
        <taxon>lamiids</taxon>
        <taxon>Solanales</taxon>
        <taxon>Solanaceae</taxon>
        <taxon>Solanoideae</taxon>
        <taxon>Capsiceae</taxon>
        <taxon>Capsicum</taxon>
    </lineage>
</organism>
<evidence type="ECO:0000313" key="2">
    <source>
        <dbReference type="Proteomes" id="UP000222542"/>
    </source>
</evidence>
<protein>
    <submittedName>
        <fullName evidence="1">Uncharacterized protein</fullName>
    </submittedName>
</protein>
<dbReference type="AlphaFoldDB" id="A0A2G2ZMU3"/>
<accession>A0A2G2ZMU3</accession>
<dbReference type="Proteomes" id="UP000222542">
    <property type="component" value="Unassembled WGS sequence"/>
</dbReference>
<reference evidence="1 2" key="1">
    <citation type="journal article" date="2014" name="Nat. Genet.">
        <title>Genome sequence of the hot pepper provides insights into the evolution of pungency in Capsicum species.</title>
        <authorList>
            <person name="Kim S."/>
            <person name="Park M."/>
            <person name="Yeom S.I."/>
            <person name="Kim Y.M."/>
            <person name="Lee J.M."/>
            <person name="Lee H.A."/>
            <person name="Seo E."/>
            <person name="Choi J."/>
            <person name="Cheong K."/>
            <person name="Kim K.T."/>
            <person name="Jung K."/>
            <person name="Lee G.W."/>
            <person name="Oh S.K."/>
            <person name="Bae C."/>
            <person name="Kim S.B."/>
            <person name="Lee H.Y."/>
            <person name="Kim S.Y."/>
            <person name="Kim M.S."/>
            <person name="Kang B.C."/>
            <person name="Jo Y.D."/>
            <person name="Yang H.B."/>
            <person name="Jeong H.J."/>
            <person name="Kang W.H."/>
            <person name="Kwon J.K."/>
            <person name="Shin C."/>
            <person name="Lim J.Y."/>
            <person name="Park J.H."/>
            <person name="Huh J.H."/>
            <person name="Kim J.S."/>
            <person name="Kim B.D."/>
            <person name="Cohen O."/>
            <person name="Paran I."/>
            <person name="Suh M.C."/>
            <person name="Lee S.B."/>
            <person name="Kim Y.K."/>
            <person name="Shin Y."/>
            <person name="Noh S.J."/>
            <person name="Park J."/>
            <person name="Seo Y.S."/>
            <person name="Kwon S.Y."/>
            <person name="Kim H.A."/>
            <person name="Park J.M."/>
            <person name="Kim H.J."/>
            <person name="Choi S.B."/>
            <person name="Bosland P.W."/>
            <person name="Reeves G."/>
            <person name="Jo S.H."/>
            <person name="Lee B.W."/>
            <person name="Cho H.T."/>
            <person name="Choi H.S."/>
            <person name="Lee M.S."/>
            <person name="Yu Y."/>
            <person name="Do Choi Y."/>
            <person name="Park B.S."/>
            <person name="van Deynze A."/>
            <person name="Ashrafi H."/>
            <person name="Hill T."/>
            <person name="Kim W.T."/>
            <person name="Pai H.S."/>
            <person name="Ahn H.K."/>
            <person name="Yeam I."/>
            <person name="Giovannoni J.J."/>
            <person name="Rose J.K."/>
            <person name="Sorensen I."/>
            <person name="Lee S.J."/>
            <person name="Kim R.W."/>
            <person name="Choi I.Y."/>
            <person name="Choi B.S."/>
            <person name="Lim J.S."/>
            <person name="Lee Y.H."/>
            <person name="Choi D."/>
        </authorList>
    </citation>
    <scope>NUCLEOTIDE SEQUENCE [LARGE SCALE GENOMIC DNA]</scope>
    <source>
        <strain evidence="2">cv. CM334</strain>
    </source>
</reference>
<gene>
    <name evidence="1" type="ORF">T459_11736</name>
</gene>
<dbReference type="Gramene" id="PHT83293">
    <property type="protein sequence ID" value="PHT83293"/>
    <property type="gene ID" value="T459_11736"/>
</dbReference>
<name>A0A2G2ZMU3_CAPAN</name>
<comment type="caution">
    <text evidence="1">The sequence shown here is derived from an EMBL/GenBank/DDBJ whole genome shotgun (WGS) entry which is preliminary data.</text>
</comment>
<sequence length="351" mass="39424">MIVGSQGAPIGEDKSLGVEEEIANVEIGMNTKQYEPIDRGIECTSESKDNNYSIEEDKGGISKPWREVDEEGKRINSIDFSFSSAINLITELDIVTGLQLTYDGKMKVMDVLNFMENGGLVAPRVKKVEIDFYMWGEVSLMVSSSGKNLFPGDNVQLKRAHEGHQDKGLLTSQGSTLPLEALYKIIQTVDQSIPWSFLLAILALANFEKLEKGERNIVASLKEKVMKRRYGIKDVFLPCDLLRDILTGREHLHCSGRLTHFKGAILRQILEKFLKDSNLFCGEAVDKPFGKHGRYIRRRLNVATLLVPKTADRKFFDIELKDIALCWFSPGCMTLLSMNFGSIISHGRGYP</sequence>
<dbReference type="EMBL" id="AYRZ02000004">
    <property type="protein sequence ID" value="PHT83293.1"/>
    <property type="molecule type" value="Genomic_DNA"/>
</dbReference>
<keyword evidence="2" id="KW-1185">Reference proteome</keyword>
<reference evidence="1 2" key="2">
    <citation type="journal article" date="2017" name="Genome Biol.">
        <title>New reference genome sequences of hot pepper reveal the massive evolution of plant disease-resistance genes by retroduplication.</title>
        <authorList>
            <person name="Kim S."/>
            <person name="Park J."/>
            <person name="Yeom S.I."/>
            <person name="Kim Y.M."/>
            <person name="Seo E."/>
            <person name="Kim K.T."/>
            <person name="Kim M.S."/>
            <person name="Lee J.M."/>
            <person name="Cheong K."/>
            <person name="Shin H.S."/>
            <person name="Kim S.B."/>
            <person name="Han K."/>
            <person name="Lee J."/>
            <person name="Park M."/>
            <person name="Lee H.A."/>
            <person name="Lee H.Y."/>
            <person name="Lee Y."/>
            <person name="Oh S."/>
            <person name="Lee J.H."/>
            <person name="Choi E."/>
            <person name="Choi E."/>
            <person name="Lee S.E."/>
            <person name="Jeon J."/>
            <person name="Kim H."/>
            <person name="Choi G."/>
            <person name="Song H."/>
            <person name="Lee J."/>
            <person name="Lee S.C."/>
            <person name="Kwon J.K."/>
            <person name="Lee H.Y."/>
            <person name="Koo N."/>
            <person name="Hong Y."/>
            <person name="Kim R.W."/>
            <person name="Kang W.H."/>
            <person name="Huh J.H."/>
            <person name="Kang B.C."/>
            <person name="Yang T.J."/>
            <person name="Lee Y.H."/>
            <person name="Bennetzen J.L."/>
            <person name="Choi D."/>
        </authorList>
    </citation>
    <scope>NUCLEOTIDE SEQUENCE [LARGE SCALE GENOMIC DNA]</scope>
    <source>
        <strain evidence="2">cv. CM334</strain>
    </source>
</reference>